<gene>
    <name evidence="9" type="ORF">CkaCkLH20_06924</name>
</gene>
<feature type="transmembrane region" description="Helical" evidence="7">
    <location>
        <begin position="350"/>
        <end position="367"/>
    </location>
</feature>
<reference evidence="9" key="2">
    <citation type="submission" date="2020-11" db="EMBL/GenBank/DDBJ databases">
        <title>Whole genome sequencing of Colletotrichum sp.</title>
        <authorList>
            <person name="Li H."/>
        </authorList>
    </citation>
    <scope>NUCLEOTIDE SEQUENCE</scope>
    <source>
        <strain evidence="9">CkLH20</strain>
    </source>
</reference>
<feature type="transmembrane region" description="Helical" evidence="7">
    <location>
        <begin position="225"/>
        <end position="247"/>
    </location>
</feature>
<reference evidence="9" key="1">
    <citation type="submission" date="2020-03" db="EMBL/GenBank/DDBJ databases">
        <authorList>
            <person name="He L."/>
        </authorList>
    </citation>
    <scope>NUCLEOTIDE SEQUENCE</scope>
    <source>
        <strain evidence="9">CkLH20</strain>
    </source>
</reference>
<feature type="region of interest" description="Disordered" evidence="8">
    <location>
        <begin position="1"/>
        <end position="65"/>
    </location>
</feature>
<feature type="transmembrane region" description="Helical" evidence="7">
    <location>
        <begin position="73"/>
        <end position="95"/>
    </location>
</feature>
<comment type="caution">
    <text evidence="9">The sequence shown here is derived from an EMBL/GenBank/DDBJ whole genome shotgun (WGS) entry which is preliminary data.</text>
</comment>
<evidence type="ECO:0000256" key="5">
    <source>
        <dbReference type="ARBA" id="ARBA00022989"/>
    </source>
</evidence>
<dbReference type="AlphaFoldDB" id="A0A9P6I1G3"/>
<keyword evidence="7" id="KW-0333">Golgi apparatus</keyword>
<evidence type="ECO:0000256" key="3">
    <source>
        <dbReference type="ARBA" id="ARBA00011182"/>
    </source>
</evidence>
<feature type="transmembrane region" description="Helical" evidence="7">
    <location>
        <begin position="107"/>
        <end position="128"/>
    </location>
</feature>
<dbReference type="InterPro" id="IPR050186">
    <property type="entry name" value="TPT_transporter"/>
</dbReference>
<proteinExistence type="inferred from homology"/>
<evidence type="ECO:0000256" key="2">
    <source>
        <dbReference type="ARBA" id="ARBA00010425"/>
    </source>
</evidence>
<feature type="transmembrane region" description="Helical" evidence="7">
    <location>
        <begin position="165"/>
        <end position="185"/>
    </location>
</feature>
<dbReference type="GO" id="GO:0000139">
    <property type="term" value="C:Golgi membrane"/>
    <property type="evidence" value="ECO:0007669"/>
    <property type="project" value="UniProtKB-SubCell"/>
</dbReference>
<dbReference type="OrthoDB" id="5547497at2759"/>
<keyword evidence="10" id="KW-1185">Reference proteome</keyword>
<dbReference type="Proteomes" id="UP000781932">
    <property type="component" value="Unassembled WGS sequence"/>
</dbReference>
<keyword evidence="7" id="KW-0813">Transport</keyword>
<dbReference type="GO" id="GO:0005789">
    <property type="term" value="C:endoplasmic reticulum membrane"/>
    <property type="evidence" value="ECO:0007669"/>
    <property type="project" value="UniProtKB-SubCell"/>
</dbReference>
<organism evidence="9 10">
    <name type="scientific">Colletotrichum karsti</name>
    <dbReference type="NCBI Taxonomy" id="1095194"/>
    <lineage>
        <taxon>Eukaryota</taxon>
        <taxon>Fungi</taxon>
        <taxon>Dikarya</taxon>
        <taxon>Ascomycota</taxon>
        <taxon>Pezizomycotina</taxon>
        <taxon>Sordariomycetes</taxon>
        <taxon>Hypocreomycetidae</taxon>
        <taxon>Glomerellales</taxon>
        <taxon>Glomerellaceae</taxon>
        <taxon>Colletotrichum</taxon>
        <taxon>Colletotrichum boninense species complex</taxon>
    </lineage>
</organism>
<keyword evidence="6 7" id="KW-0472">Membrane</keyword>
<keyword evidence="7" id="KW-0256">Endoplasmic reticulum</keyword>
<keyword evidence="7" id="KW-0762">Sugar transport</keyword>
<feature type="transmembrane region" description="Helical" evidence="7">
    <location>
        <begin position="325"/>
        <end position="344"/>
    </location>
</feature>
<evidence type="ECO:0000256" key="7">
    <source>
        <dbReference type="RuleBase" id="RU367097"/>
    </source>
</evidence>
<keyword evidence="4 7" id="KW-0812">Transmembrane</keyword>
<evidence type="ECO:0000313" key="10">
    <source>
        <dbReference type="Proteomes" id="UP000781932"/>
    </source>
</evidence>
<dbReference type="EMBL" id="JAATWM020000021">
    <property type="protein sequence ID" value="KAF9875543.1"/>
    <property type="molecule type" value="Genomic_DNA"/>
</dbReference>
<comment type="subunit">
    <text evidence="3 7">Homooligomer.</text>
</comment>
<accession>A0A9P6I1G3</accession>
<comment type="function">
    <text evidence="1 7">Involved in the import of GDP-mannose from the cytoplasm into the Golgi lumen.</text>
</comment>
<feature type="compositionally biased region" description="Basic and acidic residues" evidence="8">
    <location>
        <begin position="54"/>
        <end position="65"/>
    </location>
</feature>
<evidence type="ECO:0000256" key="1">
    <source>
        <dbReference type="ARBA" id="ARBA00003420"/>
    </source>
</evidence>
<evidence type="ECO:0000256" key="4">
    <source>
        <dbReference type="ARBA" id="ARBA00022692"/>
    </source>
</evidence>
<keyword evidence="5 7" id="KW-1133">Transmembrane helix</keyword>
<comment type="subcellular location">
    <subcellularLocation>
        <location evidence="7">Golgi apparatus membrane</location>
        <topology evidence="7">Multi-pass membrane protein</topology>
    </subcellularLocation>
    <subcellularLocation>
        <location evidence="7">Cytoplasmic vesicle membrane</location>
        <topology evidence="7">Multi-pass membrane protein</topology>
    </subcellularLocation>
    <subcellularLocation>
        <location evidence="7">Endoplasmic reticulum membrane</location>
        <topology evidence="7">Multi-pass membrane protein</topology>
    </subcellularLocation>
</comment>
<name>A0A9P6I1G3_9PEZI</name>
<evidence type="ECO:0000313" key="9">
    <source>
        <dbReference type="EMBL" id="KAF9875543.1"/>
    </source>
</evidence>
<protein>
    <recommendedName>
        <fullName evidence="7">GDP-mannose transporter</fullName>
        <shortName evidence="7">GMT</shortName>
    </recommendedName>
</protein>
<keyword evidence="7" id="KW-0968">Cytoplasmic vesicle</keyword>
<feature type="transmembrane region" description="Helical" evidence="7">
    <location>
        <begin position="192"/>
        <end position="210"/>
    </location>
</feature>
<evidence type="ECO:0000256" key="8">
    <source>
        <dbReference type="SAM" id="MobiDB-lite"/>
    </source>
</evidence>
<evidence type="ECO:0000256" key="6">
    <source>
        <dbReference type="ARBA" id="ARBA00023136"/>
    </source>
</evidence>
<feature type="transmembrane region" description="Helical" evidence="7">
    <location>
        <begin position="290"/>
        <end position="313"/>
    </location>
</feature>
<comment type="similarity">
    <text evidence="2 7">Belongs to the TPT transporter family. SLC35D subfamily.</text>
</comment>
<dbReference type="GO" id="GO:0030659">
    <property type="term" value="C:cytoplasmic vesicle membrane"/>
    <property type="evidence" value="ECO:0007669"/>
    <property type="project" value="UniProtKB-SubCell"/>
</dbReference>
<feature type="transmembrane region" description="Helical" evidence="7">
    <location>
        <begin position="259"/>
        <end position="278"/>
    </location>
</feature>
<dbReference type="RefSeq" id="XP_038745004.1">
    <property type="nucleotide sequence ID" value="XM_038889641.1"/>
</dbReference>
<dbReference type="GeneID" id="62162715"/>
<sequence length="375" mass="41406">MADSQRTERAGSFASSSTETATLHELTKLDPMEDSVQNLKQNDDEEKLAEEDEKLLPKSNEKEEPPKASFKSAVVWMVVNTLATIGIVFTNKAIFSDPQWKLCQLTFASFHFLVTFLTLHVLSRPTFAYFTPRRASIRDLLPLSVAMCLNVILPNLSLAFSSVTFYQIARILLTPTVALMNFVLYKATLPRNAIMALIPACLGVGMVSYYDSLPAADSNVKTTSGLGVFFAFTGIFASSLYTVWIASYHRKLQMSSMQLLYNQAPIASFMLLYVIPFVDTFPDWMTVPSNRWLMIGMSGAFASLINISQFFIIAQTGPVSSTVVGHLKTCTIVALGWMVSGRAIGDKSVLGVFVAIGGIVGYSVVMLQHQKQQRK</sequence>
<feature type="compositionally biased region" description="Acidic residues" evidence="8">
    <location>
        <begin position="43"/>
        <end position="53"/>
    </location>
</feature>
<feature type="transmembrane region" description="Helical" evidence="7">
    <location>
        <begin position="140"/>
        <end position="159"/>
    </location>
</feature>
<dbReference type="PANTHER" id="PTHR11132">
    <property type="entry name" value="SOLUTE CARRIER FAMILY 35"/>
    <property type="match status" value="1"/>
</dbReference>